<keyword evidence="5" id="KW-1185">Reference proteome</keyword>
<dbReference type="InterPro" id="IPR003114">
    <property type="entry name" value="Phox_assoc"/>
</dbReference>
<keyword evidence="2" id="KW-0472">Membrane</keyword>
<evidence type="ECO:0000256" key="1">
    <source>
        <dbReference type="SAM" id="MobiDB-lite"/>
    </source>
</evidence>
<dbReference type="PANTHER" id="PTHR22775">
    <property type="entry name" value="SORTING NEXIN"/>
    <property type="match status" value="1"/>
</dbReference>
<protein>
    <recommendedName>
        <fullName evidence="3">PXA domain-containing protein</fullName>
    </recommendedName>
</protein>
<evidence type="ECO:0000313" key="4">
    <source>
        <dbReference type="EMBL" id="KAK5638239.1"/>
    </source>
</evidence>
<reference evidence="4 5" key="1">
    <citation type="journal article" date="2024" name="Insects">
        <title>An Improved Chromosome-Level Genome Assembly of the Firefly Pyrocoelia pectoralis.</title>
        <authorList>
            <person name="Fu X."/>
            <person name="Meyer-Rochow V.B."/>
            <person name="Ballantyne L."/>
            <person name="Zhu X."/>
        </authorList>
    </citation>
    <scope>NUCLEOTIDE SEQUENCE [LARGE SCALE GENOMIC DNA]</scope>
    <source>
        <strain evidence="4">XCY_ONT2</strain>
    </source>
</reference>
<feature type="transmembrane region" description="Helical" evidence="2">
    <location>
        <begin position="37"/>
        <end position="58"/>
    </location>
</feature>
<feature type="compositionally biased region" description="Basic and acidic residues" evidence="1">
    <location>
        <begin position="591"/>
        <end position="603"/>
    </location>
</feature>
<dbReference type="EMBL" id="JAVRBK010000010">
    <property type="protein sequence ID" value="KAK5638239.1"/>
    <property type="molecule type" value="Genomic_DNA"/>
</dbReference>
<evidence type="ECO:0000313" key="5">
    <source>
        <dbReference type="Proteomes" id="UP001329430"/>
    </source>
</evidence>
<dbReference type="AlphaFoldDB" id="A0AAN7V7F6"/>
<name>A0AAN7V7F6_9COLE</name>
<comment type="caution">
    <text evidence="4">The sequence shown here is derived from an EMBL/GenBank/DDBJ whole genome shotgun (WGS) entry which is preliminary data.</text>
</comment>
<evidence type="ECO:0000259" key="3">
    <source>
        <dbReference type="Pfam" id="PF02194"/>
    </source>
</evidence>
<accession>A0AAN7V7F6</accession>
<keyword evidence="2" id="KW-0812">Transmembrane</keyword>
<feature type="domain" description="PXA" evidence="3">
    <location>
        <begin position="112"/>
        <end position="272"/>
    </location>
</feature>
<gene>
    <name evidence="4" type="ORF">RI129_012534</name>
</gene>
<dbReference type="GO" id="GO:0035091">
    <property type="term" value="F:phosphatidylinositol binding"/>
    <property type="evidence" value="ECO:0007669"/>
    <property type="project" value="TreeGrafter"/>
</dbReference>
<organism evidence="4 5">
    <name type="scientific">Pyrocoelia pectoralis</name>
    <dbReference type="NCBI Taxonomy" id="417401"/>
    <lineage>
        <taxon>Eukaryota</taxon>
        <taxon>Metazoa</taxon>
        <taxon>Ecdysozoa</taxon>
        <taxon>Arthropoda</taxon>
        <taxon>Hexapoda</taxon>
        <taxon>Insecta</taxon>
        <taxon>Pterygota</taxon>
        <taxon>Neoptera</taxon>
        <taxon>Endopterygota</taxon>
        <taxon>Coleoptera</taxon>
        <taxon>Polyphaga</taxon>
        <taxon>Elateriformia</taxon>
        <taxon>Elateroidea</taxon>
        <taxon>Lampyridae</taxon>
        <taxon>Lampyrinae</taxon>
        <taxon>Pyrocoelia</taxon>
    </lineage>
</organism>
<evidence type="ECO:0000256" key="2">
    <source>
        <dbReference type="SAM" id="Phobius"/>
    </source>
</evidence>
<dbReference type="Proteomes" id="UP001329430">
    <property type="component" value="Chromosome 10"/>
</dbReference>
<dbReference type="Pfam" id="PF02194">
    <property type="entry name" value="PXA"/>
    <property type="match status" value="1"/>
</dbReference>
<sequence length="967" mass="109364">MLKTTSWCEKIIILLTLTICGILLLDYKFSVLPIHGIYLFAYLFIILISSSSLTFVLLQKILKNNNSYEYDFDKSRSLKFLAYIYNNILYSQSTERSVLKKPVTKGERSIKSIDERIDILVRDIQVRFILKWYLNVSSDATFLSESKLLIDDVIRRFLQVVVDVNSRKLVHGCSIIFLRHIKEYRKALKRSQRSSGTVEDLYRYAHVGSKSKKSSDYFIYQLTSNIFRQFINWELWNSLPCQSVVSILSKRFTAYILTFVSTPGYLNYKMVELCASESVKSRLELNRYYFISLSDVDHSGNLNQLKKDSLEVKETTVDKLIKEESYTPKISPKHNVKTDVQNVDEIDHVNVKESSPVEVNDASEITKPSEPVKIYESKSLSNKTWRNSSDLECISLGQDLLAFQEFNDPDTQIQQLIEKKLWKDNADTIEEEKVSSSWDLAEGLFEEQDVVTSPTNFQHYIKSTANHALKPIGDVTATTLHNMKELQQTTVHNVSQATSSAIHKIGDLQDEAAGMMEGILDFGIAGLRKGLKLSGLQENFTEFTQKAKSEFHDLHKTMDIQTGKISEAIKIIDHDTKHKPPAKLVKTPRVTSEEKTETLHSDSDESVWMNPLTRESPSFDGDILLERTPDAPKSIVAETNERPVPLIREDTLTEGSPDPEYEDTQDLATTIAKLRSLLQQKSESGVTTPSLSPMPQEEVIKTPIEPDLIKTDGAMPSLYKFCARTATGVFQNTLNTIKTALPGNTNEHVPIQVPCTNGEWTFVEGDSSNDDFNSRMKKLLSERQAYCTIDTAYEAIHSLEVADQVDLGSPLVHFEDELDDFDLNVPITKVLVDIVVELVGDTKICLLQETVVKALLLFIGHYSEEYICKQSDGLLHNINKFVGKLPDNDNQDVTALKLDEMVKICVEKFPGAIKNLLGEQTIESGISLFISSLQSQRINQDVFIQMFELFTSELINACSQASPAYSA</sequence>
<feature type="region of interest" description="Disordered" evidence="1">
    <location>
        <begin position="579"/>
        <end position="610"/>
    </location>
</feature>
<feature type="transmembrane region" description="Helical" evidence="2">
    <location>
        <begin position="7"/>
        <end position="25"/>
    </location>
</feature>
<proteinExistence type="predicted"/>
<dbReference type="PANTHER" id="PTHR22775:SF48">
    <property type="entry name" value="SORTING NEXIN-25"/>
    <property type="match status" value="1"/>
</dbReference>
<keyword evidence="2" id="KW-1133">Transmembrane helix</keyword>